<dbReference type="Gene3D" id="3.30.40.10">
    <property type="entry name" value="Zinc/RING finger domain, C3HC4 (zinc finger)"/>
    <property type="match status" value="1"/>
</dbReference>
<evidence type="ECO:0000256" key="3">
    <source>
        <dbReference type="ARBA" id="ARBA00022679"/>
    </source>
</evidence>
<sequence>MTSRKKTHWCHTCRRGICLRGEGTRGGGGGACIHCGNTFLEKLYENVELSPFDFFGFAFEEARNRRQNNRRSMILENQSSFQELFNRLSVSPQGRRGPPPASPTLINSLPKIKIRQKHLGLDPYCPVCQDRFEIGSVASKMPCKHIYHSECIVPWLVQHNSCPVCRKELPQDRNNGRKNPLLYLWPFSSSGSASNHNGSPFL</sequence>
<dbReference type="GO" id="GO:0061630">
    <property type="term" value="F:ubiquitin protein ligase activity"/>
    <property type="evidence" value="ECO:0007669"/>
    <property type="project" value="UniProtKB-EC"/>
</dbReference>
<keyword evidence="7" id="KW-0862">Zinc</keyword>
<protein>
    <recommendedName>
        <fullName evidence="2">RING-type E3 ubiquitin transferase</fullName>
        <ecNumber evidence="2">2.3.2.27</ecNumber>
    </recommendedName>
</protein>
<dbReference type="EC" id="2.3.2.27" evidence="2"/>
<dbReference type="SMART" id="SM00184">
    <property type="entry name" value="RING"/>
    <property type="match status" value="1"/>
</dbReference>
<keyword evidence="6" id="KW-0833">Ubl conjugation pathway</keyword>
<dbReference type="SUPFAM" id="SSF57850">
    <property type="entry name" value="RING/U-box"/>
    <property type="match status" value="1"/>
</dbReference>
<dbReference type="Pfam" id="PF13639">
    <property type="entry name" value="zf-RING_2"/>
    <property type="match status" value="1"/>
</dbReference>
<evidence type="ECO:0000256" key="8">
    <source>
        <dbReference type="PROSITE-ProRule" id="PRU00175"/>
    </source>
</evidence>
<dbReference type="GO" id="GO:0008270">
    <property type="term" value="F:zinc ion binding"/>
    <property type="evidence" value="ECO:0007669"/>
    <property type="project" value="UniProtKB-KW"/>
</dbReference>
<dbReference type="InterPro" id="IPR013083">
    <property type="entry name" value="Znf_RING/FYVE/PHD"/>
</dbReference>
<evidence type="ECO:0000256" key="5">
    <source>
        <dbReference type="ARBA" id="ARBA00022771"/>
    </source>
</evidence>
<dbReference type="PROSITE" id="PS50089">
    <property type="entry name" value="ZF_RING_2"/>
    <property type="match status" value="1"/>
</dbReference>
<proteinExistence type="predicted"/>
<accession>A0A1J3IUW9</accession>
<evidence type="ECO:0000256" key="4">
    <source>
        <dbReference type="ARBA" id="ARBA00022723"/>
    </source>
</evidence>
<evidence type="ECO:0000259" key="9">
    <source>
        <dbReference type="PROSITE" id="PS50089"/>
    </source>
</evidence>
<dbReference type="PANTHER" id="PTHR15710">
    <property type="entry name" value="E3 UBIQUITIN-PROTEIN LIGASE PRAJA"/>
    <property type="match status" value="1"/>
</dbReference>
<gene>
    <name evidence="10" type="ORF">MP_TR12091_c0_g1_i1_g.35632</name>
</gene>
<dbReference type="AlphaFoldDB" id="A0A1J3IUW9"/>
<feature type="domain" description="RING-type" evidence="9">
    <location>
        <begin position="125"/>
        <end position="166"/>
    </location>
</feature>
<keyword evidence="4" id="KW-0479">Metal-binding</keyword>
<organism evidence="10">
    <name type="scientific">Noccaea caerulescens</name>
    <name type="common">Alpine penny-cress</name>
    <name type="synonym">Thlaspi caerulescens</name>
    <dbReference type="NCBI Taxonomy" id="107243"/>
    <lineage>
        <taxon>Eukaryota</taxon>
        <taxon>Viridiplantae</taxon>
        <taxon>Streptophyta</taxon>
        <taxon>Embryophyta</taxon>
        <taxon>Tracheophyta</taxon>
        <taxon>Spermatophyta</taxon>
        <taxon>Magnoliopsida</taxon>
        <taxon>eudicotyledons</taxon>
        <taxon>Gunneridae</taxon>
        <taxon>Pentapetalae</taxon>
        <taxon>rosids</taxon>
        <taxon>malvids</taxon>
        <taxon>Brassicales</taxon>
        <taxon>Brassicaceae</taxon>
        <taxon>Coluteocarpeae</taxon>
        <taxon>Noccaea</taxon>
    </lineage>
</organism>
<evidence type="ECO:0000256" key="1">
    <source>
        <dbReference type="ARBA" id="ARBA00000900"/>
    </source>
</evidence>
<keyword evidence="3" id="KW-0808">Transferase</keyword>
<dbReference type="PANTHER" id="PTHR15710:SF122">
    <property type="entry name" value="GENOME ASSEMBLY, CHROMOSOME: A03"/>
    <property type="match status" value="1"/>
</dbReference>
<evidence type="ECO:0000313" key="10">
    <source>
        <dbReference type="EMBL" id="JAU84163.1"/>
    </source>
</evidence>
<dbReference type="EMBL" id="GEVM01021775">
    <property type="protein sequence ID" value="JAU84163.1"/>
    <property type="molecule type" value="Transcribed_RNA"/>
</dbReference>
<evidence type="ECO:0000256" key="2">
    <source>
        <dbReference type="ARBA" id="ARBA00012483"/>
    </source>
</evidence>
<comment type="catalytic activity">
    <reaction evidence="1">
        <text>S-ubiquitinyl-[E2 ubiquitin-conjugating enzyme]-L-cysteine + [acceptor protein]-L-lysine = [E2 ubiquitin-conjugating enzyme]-L-cysteine + N(6)-ubiquitinyl-[acceptor protein]-L-lysine.</text>
        <dbReference type="EC" id="2.3.2.27"/>
    </reaction>
</comment>
<evidence type="ECO:0000256" key="6">
    <source>
        <dbReference type="ARBA" id="ARBA00022786"/>
    </source>
</evidence>
<reference evidence="10" key="1">
    <citation type="submission" date="2016-07" db="EMBL/GenBank/DDBJ databases">
        <title>De novo transcriptome assembly of four accessions of the metal hyperaccumulator plant Noccaea caerulescens.</title>
        <authorList>
            <person name="Blande D."/>
            <person name="Halimaa P."/>
            <person name="Tervahauta A.I."/>
            <person name="Aarts M.G."/>
            <person name="Karenlampi S.O."/>
        </authorList>
    </citation>
    <scope>NUCLEOTIDE SEQUENCE</scope>
</reference>
<dbReference type="GO" id="GO:0016567">
    <property type="term" value="P:protein ubiquitination"/>
    <property type="evidence" value="ECO:0007669"/>
    <property type="project" value="TreeGrafter"/>
</dbReference>
<dbReference type="InterPro" id="IPR001841">
    <property type="entry name" value="Znf_RING"/>
</dbReference>
<dbReference type="FunFam" id="3.30.40.10:FF:000022">
    <property type="entry name" value="E3 ubiquitin-protein ligase RING1-like"/>
    <property type="match status" value="1"/>
</dbReference>
<keyword evidence="5 8" id="KW-0863">Zinc-finger</keyword>
<name>A0A1J3IUW9_NOCCA</name>
<evidence type="ECO:0000256" key="7">
    <source>
        <dbReference type="ARBA" id="ARBA00022833"/>
    </source>
</evidence>
<dbReference type="GO" id="GO:0005737">
    <property type="term" value="C:cytoplasm"/>
    <property type="evidence" value="ECO:0007669"/>
    <property type="project" value="TreeGrafter"/>
</dbReference>